<evidence type="ECO:0000313" key="3">
    <source>
        <dbReference type="Proteomes" id="UP000533306"/>
    </source>
</evidence>
<dbReference type="Proteomes" id="UP000533306">
    <property type="component" value="Unassembled WGS sequence"/>
</dbReference>
<protein>
    <submittedName>
        <fullName evidence="2">DGQHR domain-containing protein</fullName>
    </submittedName>
</protein>
<feature type="compositionally biased region" description="Low complexity" evidence="1">
    <location>
        <begin position="1"/>
        <end position="11"/>
    </location>
</feature>
<dbReference type="InterPro" id="IPR017601">
    <property type="entry name" value="DGQHR-contain_dom"/>
</dbReference>
<proteinExistence type="predicted"/>
<accession>A0A7W9RYG8</accession>
<organism evidence="2 3">
    <name type="scientific">Aquamicrobium lusatiense</name>
    <dbReference type="NCBI Taxonomy" id="89772"/>
    <lineage>
        <taxon>Bacteria</taxon>
        <taxon>Pseudomonadati</taxon>
        <taxon>Pseudomonadota</taxon>
        <taxon>Alphaproteobacteria</taxon>
        <taxon>Hyphomicrobiales</taxon>
        <taxon>Phyllobacteriaceae</taxon>
        <taxon>Aquamicrobium</taxon>
    </lineage>
</organism>
<dbReference type="InterPro" id="IPR017642">
    <property type="entry name" value="DNA_S_mod_DndB"/>
</dbReference>
<dbReference type="Pfam" id="PF14072">
    <property type="entry name" value="DndB"/>
    <property type="match status" value="1"/>
</dbReference>
<name>A0A7W9RYG8_9HYPH</name>
<comment type="caution">
    <text evidence="2">The sequence shown here is derived from an EMBL/GenBank/DDBJ whole genome shotgun (WGS) entry which is preliminary data.</text>
</comment>
<keyword evidence="3" id="KW-1185">Reference proteome</keyword>
<dbReference type="EMBL" id="JACHEU010000001">
    <property type="protein sequence ID" value="MBB6010812.1"/>
    <property type="molecule type" value="Genomic_DNA"/>
</dbReference>
<dbReference type="NCBIfam" id="TIGR03187">
    <property type="entry name" value="DGQHR"/>
    <property type="match status" value="1"/>
</dbReference>
<gene>
    <name evidence="2" type="ORF">HNR59_000157</name>
</gene>
<reference evidence="2 3" key="1">
    <citation type="submission" date="2020-08" db="EMBL/GenBank/DDBJ databases">
        <title>Genomic Encyclopedia of Type Strains, Phase IV (KMG-IV): sequencing the most valuable type-strain genomes for metagenomic binning, comparative biology and taxonomic classification.</title>
        <authorList>
            <person name="Goeker M."/>
        </authorList>
    </citation>
    <scope>NUCLEOTIDE SEQUENCE [LARGE SCALE GENOMIC DNA]</scope>
    <source>
        <strain evidence="2 3">DSM 11099</strain>
    </source>
</reference>
<sequence>MAKAAKAANAKPAKKPSKQVGVKTGALPKQLAVPALRIVQGNNTFYAFSLKASQLWPMVSINRRSETEDRGYQRVLSNARVEAVANHIRSGRPVPNSVLVSLDSATYDSTTGKLSIPAGKDIGWVIDGQHRIAGAHEASSDYDIELCVFAFVGVDEEFQIEQFITINREAKGVPTSLVYDLLSHLPNRKKPGDIATERAAEIANELRHDSNSALYNRIVVTQAPTKGKISITNFVRKIQPHVHPERGVLRVFTLPEQQAIIANYFAALKKVYPEQWNKADNIFFRTVGFGAMMNMFEEIFTITTTSYSGFTVQDIENTLAGVKHFEFASWEAGGSGNKAEMDAAAEFRTDFNRSRTTTVSNRRLKL</sequence>
<feature type="region of interest" description="Disordered" evidence="1">
    <location>
        <begin position="1"/>
        <end position="22"/>
    </location>
</feature>
<dbReference type="AlphaFoldDB" id="A0A7W9RYG8"/>
<evidence type="ECO:0000313" key="2">
    <source>
        <dbReference type="EMBL" id="MBB6010812.1"/>
    </source>
</evidence>
<evidence type="ECO:0000256" key="1">
    <source>
        <dbReference type="SAM" id="MobiDB-lite"/>
    </source>
</evidence>
<dbReference type="CDD" id="cd16413">
    <property type="entry name" value="DGQHR_domain"/>
    <property type="match status" value="1"/>
</dbReference>
<dbReference type="RefSeq" id="WP_183824574.1">
    <property type="nucleotide sequence ID" value="NZ_JACHEU010000001.1"/>
</dbReference>